<dbReference type="GO" id="GO:0055088">
    <property type="term" value="P:lipid homeostasis"/>
    <property type="evidence" value="ECO:0007669"/>
    <property type="project" value="InterPro"/>
</dbReference>
<sequence>MNLFQRLTIEDHDTEKEELLLSRLTINENPLSGRHQDEDHFFQYQNEMNDVSMIDASYESEDEEQSLLQQPQFHEPSYYEYRDTEMDDAPPYQNPVLPVQDKRPETSVYENTQSQHASSFDHPAPDIPDLIDLDGGSTIVQPPKAEKQKLNNVSHLLLHPTKAGAKLATSTLHPSEHDTINDGLNEQQECMTPVKMNRNGSGSMAAGGLHCEEPADENHSVNYGCQSSIQRYSNPQAEFLNKLKQPIIVNNHFYYQPPVDQNTYAQPRNYGNDETKSSLIQIEKMQKGELPLPWEQESTPIWKTPYLISSYLQIFLNTFATLYIIKICYAIMQVIRKDIDYQIENEANDKLFEIELCRNNYVANNCQPGKVLPALMEQCSEWKNCMTRDPYSRIAYSSLGASILGSLFNALFEPIGYKSFLFLIAFAVACYLVNFSCGFVRAKSYYGLVDNNDRSPGSQLALINKNE</sequence>
<organism evidence="3 4">
    <name type="scientific">Ambrosiozyma monospora</name>
    <name type="common">Yeast</name>
    <name type="synonym">Endomycopsis monosporus</name>
    <dbReference type="NCBI Taxonomy" id="43982"/>
    <lineage>
        <taxon>Eukaryota</taxon>
        <taxon>Fungi</taxon>
        <taxon>Dikarya</taxon>
        <taxon>Ascomycota</taxon>
        <taxon>Saccharomycotina</taxon>
        <taxon>Pichiomycetes</taxon>
        <taxon>Pichiales</taxon>
        <taxon>Pichiaceae</taxon>
        <taxon>Ambrosiozyma</taxon>
    </lineage>
</organism>
<keyword evidence="1" id="KW-0472">Membrane</keyword>
<comment type="caution">
    <text evidence="3">The sequence shown here is derived from an EMBL/GenBank/DDBJ whole genome shotgun (WGS) entry which is preliminary data.</text>
</comment>
<feature type="domain" description="Brl1/Brr6" evidence="2">
    <location>
        <begin position="308"/>
        <end position="441"/>
    </location>
</feature>
<dbReference type="GO" id="GO:0006998">
    <property type="term" value="P:nuclear envelope organization"/>
    <property type="evidence" value="ECO:0007669"/>
    <property type="project" value="InterPro"/>
</dbReference>
<keyword evidence="1" id="KW-1133">Transmembrane helix</keyword>
<evidence type="ECO:0000259" key="2">
    <source>
        <dbReference type="SMART" id="SM01042"/>
    </source>
</evidence>
<dbReference type="Proteomes" id="UP001165063">
    <property type="component" value="Unassembled WGS sequence"/>
</dbReference>
<dbReference type="Pfam" id="PF10104">
    <property type="entry name" value="Brr6_like_C_C"/>
    <property type="match status" value="1"/>
</dbReference>
<dbReference type="InterPro" id="IPR040202">
    <property type="entry name" value="Brl1/Brr6"/>
</dbReference>
<dbReference type="InterPro" id="IPR018767">
    <property type="entry name" value="Brl1/Brr6_dom"/>
</dbReference>
<dbReference type="GO" id="GO:0031965">
    <property type="term" value="C:nuclear membrane"/>
    <property type="evidence" value="ECO:0007669"/>
    <property type="project" value="InterPro"/>
</dbReference>
<accession>A0A9W6YLI2</accession>
<evidence type="ECO:0000313" key="3">
    <source>
        <dbReference type="EMBL" id="GMG19653.1"/>
    </source>
</evidence>
<keyword evidence="1" id="KW-0812">Transmembrane</keyword>
<feature type="transmembrane region" description="Helical" evidence="1">
    <location>
        <begin position="394"/>
        <end position="412"/>
    </location>
</feature>
<dbReference type="EMBL" id="BSXU01000171">
    <property type="protein sequence ID" value="GMG19653.1"/>
    <property type="molecule type" value="Genomic_DNA"/>
</dbReference>
<evidence type="ECO:0000313" key="4">
    <source>
        <dbReference type="Proteomes" id="UP001165063"/>
    </source>
</evidence>
<reference evidence="3" key="1">
    <citation type="submission" date="2023-04" db="EMBL/GenBank/DDBJ databases">
        <title>Ambrosiozyma monospora NBRC 1965.</title>
        <authorList>
            <person name="Ichikawa N."/>
            <person name="Sato H."/>
            <person name="Tonouchi N."/>
        </authorList>
    </citation>
    <scope>NUCLEOTIDE SEQUENCE</scope>
    <source>
        <strain evidence="3">NBRC 1965</strain>
    </source>
</reference>
<feature type="transmembrane region" description="Helical" evidence="1">
    <location>
        <begin position="418"/>
        <end position="440"/>
    </location>
</feature>
<protein>
    <submittedName>
        <fullName evidence="3">Unnamed protein product</fullName>
    </submittedName>
</protein>
<evidence type="ECO:0000256" key="1">
    <source>
        <dbReference type="SAM" id="Phobius"/>
    </source>
</evidence>
<dbReference type="AlphaFoldDB" id="A0A9W6YLI2"/>
<dbReference type="SMART" id="SM01042">
    <property type="entry name" value="Brr6_like_C_C"/>
    <property type="match status" value="1"/>
</dbReference>
<proteinExistence type="predicted"/>
<keyword evidence="4" id="KW-1185">Reference proteome</keyword>
<feature type="transmembrane region" description="Helical" evidence="1">
    <location>
        <begin position="311"/>
        <end position="332"/>
    </location>
</feature>
<dbReference type="OrthoDB" id="5961at2759"/>
<dbReference type="PANTHER" id="PTHR28136:SF1">
    <property type="entry name" value="NUCLEUS EXPORT PROTEIN BRL1"/>
    <property type="match status" value="1"/>
</dbReference>
<name>A0A9W6YLI2_AMBMO</name>
<dbReference type="PANTHER" id="PTHR28136">
    <property type="entry name" value="NUCLEUS EXPORT PROTEIN BRR6"/>
    <property type="match status" value="1"/>
</dbReference>
<gene>
    <name evidence="3" type="ORF">Amon01_000063000</name>
</gene>